<dbReference type="OrthoDB" id="8099120at2"/>
<evidence type="ECO:0000256" key="1">
    <source>
        <dbReference type="ARBA" id="ARBA00022676"/>
    </source>
</evidence>
<dbReference type="PANTHER" id="PTHR36573:SF1">
    <property type="entry name" value="INTERMEMBRANE PHOSPHOLIPID TRANSPORT SYSTEM BINDING PROTEIN MLAC"/>
    <property type="match status" value="1"/>
</dbReference>
<dbReference type="InterPro" id="IPR008869">
    <property type="entry name" value="MlaC/ttg2D"/>
</dbReference>
<proteinExistence type="predicted"/>
<comment type="caution">
    <text evidence="4">The sequence shown here is derived from an EMBL/GenBank/DDBJ whole genome shotgun (WGS) entry which is preliminary data.</text>
</comment>
<protein>
    <submittedName>
        <fullName evidence="4">ABC transporter substrate-binding protein</fullName>
    </submittedName>
</protein>
<evidence type="ECO:0000313" key="4">
    <source>
        <dbReference type="EMBL" id="RIJ24548.1"/>
    </source>
</evidence>
<accession>A0A399R051</accession>
<dbReference type="InterPro" id="IPR042245">
    <property type="entry name" value="Tgt2/MlaC_sf"/>
</dbReference>
<evidence type="ECO:0000256" key="3">
    <source>
        <dbReference type="SAM" id="SignalP"/>
    </source>
</evidence>
<dbReference type="AlphaFoldDB" id="A0A399R051"/>
<gene>
    <name evidence="4" type="ORF">D1224_10050</name>
</gene>
<organism evidence="4 5">
    <name type="scientific">Henriciella barbarensis</name>
    <dbReference type="NCBI Taxonomy" id="86342"/>
    <lineage>
        <taxon>Bacteria</taxon>
        <taxon>Pseudomonadati</taxon>
        <taxon>Pseudomonadota</taxon>
        <taxon>Alphaproteobacteria</taxon>
        <taxon>Hyphomonadales</taxon>
        <taxon>Hyphomonadaceae</taxon>
        <taxon>Henriciella</taxon>
    </lineage>
</organism>
<dbReference type="Proteomes" id="UP000265431">
    <property type="component" value="Unassembled WGS sequence"/>
</dbReference>
<dbReference type="Pfam" id="PF05494">
    <property type="entry name" value="MlaC"/>
    <property type="match status" value="1"/>
</dbReference>
<dbReference type="PANTHER" id="PTHR36573">
    <property type="entry name" value="INTERMEMBRANE PHOSPHOLIPID TRANSPORT SYSTEM BINDING PROTEIN MLAC"/>
    <property type="match status" value="1"/>
</dbReference>
<dbReference type="Gene3D" id="3.10.450.710">
    <property type="entry name" value="Tgt2/MlaC"/>
    <property type="match status" value="1"/>
</dbReference>
<reference evidence="4 5" key="1">
    <citation type="submission" date="2018-08" db="EMBL/GenBank/DDBJ databases">
        <title>Henriciella mobilis sp. nov., isolated from seawater.</title>
        <authorList>
            <person name="Cheng H."/>
            <person name="Wu Y.-H."/>
            <person name="Xu X.-W."/>
            <person name="Guo L.-L."/>
        </authorList>
    </citation>
    <scope>NUCLEOTIDE SEQUENCE [LARGE SCALE GENOMIC DNA]</scope>
    <source>
        <strain evidence="4 5">CCUG66934</strain>
    </source>
</reference>
<feature type="signal peptide" evidence="3">
    <location>
        <begin position="1"/>
        <end position="22"/>
    </location>
</feature>
<feature type="chain" id="PRO_5017476801" evidence="3">
    <location>
        <begin position="23"/>
        <end position="206"/>
    </location>
</feature>
<keyword evidence="2" id="KW-0808">Transferase</keyword>
<evidence type="ECO:0000313" key="5">
    <source>
        <dbReference type="Proteomes" id="UP000265431"/>
    </source>
</evidence>
<keyword evidence="3" id="KW-0732">Signal</keyword>
<keyword evidence="5" id="KW-1185">Reference proteome</keyword>
<dbReference type="RefSeq" id="WP_119379737.1">
    <property type="nucleotide sequence ID" value="NZ_QWGB01000005.1"/>
</dbReference>
<name>A0A399R051_9PROT</name>
<dbReference type="SUPFAM" id="SSF47648">
    <property type="entry name" value="Nucleoside phosphorylase/phosphoribosyltransferase N-terminal domain"/>
    <property type="match status" value="1"/>
</dbReference>
<dbReference type="EMBL" id="QWGB01000005">
    <property type="protein sequence ID" value="RIJ24548.1"/>
    <property type="molecule type" value="Genomic_DNA"/>
</dbReference>
<evidence type="ECO:0000256" key="2">
    <source>
        <dbReference type="ARBA" id="ARBA00022679"/>
    </source>
</evidence>
<keyword evidence="1" id="KW-0328">Glycosyltransferase</keyword>
<dbReference type="InterPro" id="IPR036320">
    <property type="entry name" value="Glycosyl_Trfase_fam3_N_dom_sf"/>
</dbReference>
<sequence>MKFARHAVAALVLAAATSPVFADAKTESFVEENANEVLEALNDPTLSREERTELFSGYMEEFADFNAVSRFVIGRYANRFTPQELSRFQRAFRSYALAVYENELDAYRGEQVVVDRSIDRTANDSIVDTRIPRADGQAMNVRWRVLKRNGEYQVVDVALNVNGNLIWLAIEQQAQFLSLLDRTNGSADALIRKIEQMTREVRAGRR</sequence>
<dbReference type="GO" id="GO:0016757">
    <property type="term" value="F:glycosyltransferase activity"/>
    <property type="evidence" value="ECO:0007669"/>
    <property type="project" value="UniProtKB-KW"/>
</dbReference>